<dbReference type="EMBL" id="LXQA010662289">
    <property type="protein sequence ID" value="MCI64740.1"/>
    <property type="molecule type" value="Genomic_DNA"/>
</dbReference>
<dbReference type="Proteomes" id="UP000265520">
    <property type="component" value="Unassembled WGS sequence"/>
</dbReference>
<evidence type="ECO:0000313" key="2">
    <source>
        <dbReference type="Proteomes" id="UP000265520"/>
    </source>
</evidence>
<keyword evidence="2" id="KW-1185">Reference proteome</keyword>
<dbReference type="AlphaFoldDB" id="A0A392TWT8"/>
<protein>
    <submittedName>
        <fullName evidence="1">Uncharacterized protein</fullName>
    </submittedName>
</protein>
<organism evidence="1 2">
    <name type="scientific">Trifolium medium</name>
    <dbReference type="NCBI Taxonomy" id="97028"/>
    <lineage>
        <taxon>Eukaryota</taxon>
        <taxon>Viridiplantae</taxon>
        <taxon>Streptophyta</taxon>
        <taxon>Embryophyta</taxon>
        <taxon>Tracheophyta</taxon>
        <taxon>Spermatophyta</taxon>
        <taxon>Magnoliopsida</taxon>
        <taxon>eudicotyledons</taxon>
        <taxon>Gunneridae</taxon>
        <taxon>Pentapetalae</taxon>
        <taxon>rosids</taxon>
        <taxon>fabids</taxon>
        <taxon>Fabales</taxon>
        <taxon>Fabaceae</taxon>
        <taxon>Papilionoideae</taxon>
        <taxon>50 kb inversion clade</taxon>
        <taxon>NPAAA clade</taxon>
        <taxon>Hologalegina</taxon>
        <taxon>IRL clade</taxon>
        <taxon>Trifolieae</taxon>
        <taxon>Trifolium</taxon>
    </lineage>
</organism>
<name>A0A392TWT8_9FABA</name>
<feature type="non-terminal residue" evidence="1">
    <location>
        <position position="58"/>
    </location>
</feature>
<comment type="caution">
    <text evidence="1">The sequence shown here is derived from an EMBL/GenBank/DDBJ whole genome shotgun (WGS) entry which is preliminary data.</text>
</comment>
<sequence length="58" mass="6477">MSPYVFVEGLSGTLGLSSVATRTNVLRAWRCWGAKVFGYDELVRLTTAVTRKLFHDAK</sequence>
<proteinExistence type="predicted"/>
<evidence type="ECO:0000313" key="1">
    <source>
        <dbReference type="EMBL" id="MCI64740.1"/>
    </source>
</evidence>
<accession>A0A392TWT8</accession>
<reference evidence="1 2" key="1">
    <citation type="journal article" date="2018" name="Front. Plant Sci.">
        <title>Red Clover (Trifolium pratense) and Zigzag Clover (T. medium) - A Picture of Genomic Similarities and Differences.</title>
        <authorList>
            <person name="Dluhosova J."/>
            <person name="Istvanek J."/>
            <person name="Nedelnik J."/>
            <person name="Repkova J."/>
        </authorList>
    </citation>
    <scope>NUCLEOTIDE SEQUENCE [LARGE SCALE GENOMIC DNA]</scope>
    <source>
        <strain evidence="2">cv. 10/8</strain>
        <tissue evidence="1">Leaf</tissue>
    </source>
</reference>